<dbReference type="InterPro" id="IPR044892">
    <property type="entry name" value="Ribosomal_L3_dom_3_arc_sf"/>
</dbReference>
<keyword evidence="3 6" id="KW-0694">RNA-binding</keyword>
<evidence type="ECO:0000256" key="2">
    <source>
        <dbReference type="ARBA" id="ARBA00022730"/>
    </source>
</evidence>
<dbReference type="GO" id="GO:0022625">
    <property type="term" value="C:cytosolic large ribosomal subunit"/>
    <property type="evidence" value="ECO:0007669"/>
    <property type="project" value="UniProtKB-UniRule"/>
</dbReference>
<dbReference type="AlphaFoldDB" id="A0A483CUY2"/>
<dbReference type="GO" id="GO:0019843">
    <property type="term" value="F:rRNA binding"/>
    <property type="evidence" value="ECO:0007669"/>
    <property type="project" value="UniProtKB-UniRule"/>
</dbReference>
<dbReference type="InterPro" id="IPR000597">
    <property type="entry name" value="Ribosomal_uL3"/>
</dbReference>
<dbReference type="InterPro" id="IPR009000">
    <property type="entry name" value="Transl_B-barrel_sf"/>
</dbReference>
<dbReference type="Gene3D" id="2.40.30.10">
    <property type="entry name" value="Translation factors"/>
    <property type="match status" value="1"/>
</dbReference>
<dbReference type="PANTHER" id="PTHR11363">
    <property type="entry name" value="60S RIBOSOMAL PROTEIN L3-RELATED"/>
    <property type="match status" value="1"/>
</dbReference>
<evidence type="ECO:0000256" key="1">
    <source>
        <dbReference type="ARBA" id="ARBA00006540"/>
    </source>
</evidence>
<gene>
    <name evidence="6" type="primary">rpl3</name>
    <name evidence="8" type="ORF">CUJ86_00535</name>
</gene>
<comment type="similarity">
    <text evidence="1 6">Belongs to the universal ribosomal protein uL3 family.</text>
</comment>
<evidence type="ECO:0000256" key="6">
    <source>
        <dbReference type="HAMAP-Rule" id="MF_01325"/>
    </source>
</evidence>
<dbReference type="Gene3D" id="3.30.1430.10">
    <property type="match status" value="1"/>
</dbReference>
<dbReference type="Proteomes" id="UP000292580">
    <property type="component" value="Unassembled WGS sequence"/>
</dbReference>
<comment type="subunit">
    <text evidence="6">Part of the 50S ribosomal subunit. Forms a cluster with proteins L14 and L24e.</text>
</comment>
<dbReference type="GO" id="GO:0003735">
    <property type="term" value="F:structural constituent of ribosome"/>
    <property type="evidence" value="ECO:0007669"/>
    <property type="project" value="UniProtKB-UniRule"/>
</dbReference>
<dbReference type="NCBIfam" id="NF003261">
    <property type="entry name" value="PRK04231.1"/>
    <property type="match status" value="1"/>
</dbReference>
<dbReference type="InterPro" id="IPR019928">
    <property type="entry name" value="Ribosomal_uL3_arc"/>
</dbReference>
<dbReference type="Gene3D" id="4.10.960.10">
    <property type="entry name" value="Ribosomal protein L3, domain 3"/>
    <property type="match status" value="1"/>
</dbReference>
<accession>A0A483CUY2</accession>
<evidence type="ECO:0000256" key="3">
    <source>
        <dbReference type="ARBA" id="ARBA00022884"/>
    </source>
</evidence>
<dbReference type="HAMAP" id="MF_01325_A">
    <property type="entry name" value="Ribosomal_uL3_A"/>
    <property type="match status" value="1"/>
</dbReference>
<organism evidence="8 9">
    <name type="scientific">Methanofollis fontis</name>
    <dbReference type="NCBI Taxonomy" id="2052832"/>
    <lineage>
        <taxon>Archaea</taxon>
        <taxon>Methanobacteriati</taxon>
        <taxon>Methanobacteriota</taxon>
        <taxon>Stenosarchaea group</taxon>
        <taxon>Methanomicrobia</taxon>
        <taxon>Methanomicrobiales</taxon>
        <taxon>Methanomicrobiaceae</taxon>
        <taxon>Methanofollis</taxon>
    </lineage>
</organism>
<proteinExistence type="inferred from homology"/>
<sequence>MPNIHRPRRGSLAYSPRKRAKSQVPKYQSWPVHNGEPVLQGIAGYKVGMTHVIMVDDHKSSPTEGREIMVPVTIVEVPALRVAAVRAYASDTYGRHPMTEVWAENLDPLLAGRVTLPKEHDRDATLAAIREGVAEDRVTDIFALVYTMPAATTGVPKKVPELMETRIGGGSIEERLEHALALLGQEFDPLSLVSEGQYIDVTAITKGKGTQGPVKRWGIMVRKRKHSRGGKKRHIGNLGPWNPHHVRWQVPQIGQMGYQQRTEFNKRILRVGTDGAEIVPEGGFLHYGVVRNPYIMIKGSIPGPVKRIVRIRPAIRQGEHAVRAPAVNFVSLESKQG</sequence>
<dbReference type="RefSeq" id="WP_130645617.1">
    <property type="nucleotide sequence ID" value="NZ_PGCL01000001.1"/>
</dbReference>
<dbReference type="OrthoDB" id="6121at2157"/>
<dbReference type="GO" id="GO:0006412">
    <property type="term" value="P:translation"/>
    <property type="evidence" value="ECO:0007669"/>
    <property type="project" value="UniProtKB-UniRule"/>
</dbReference>
<dbReference type="NCBIfam" id="TIGR03626">
    <property type="entry name" value="L3_arch"/>
    <property type="match status" value="1"/>
</dbReference>
<keyword evidence="2 6" id="KW-0699">rRNA-binding</keyword>
<comment type="caution">
    <text evidence="8">The sequence shown here is derived from an EMBL/GenBank/DDBJ whole genome shotgun (WGS) entry which is preliminary data.</text>
</comment>
<dbReference type="PANTHER" id="PTHR11363:SF5">
    <property type="entry name" value="LARGE RIBOSOMAL SUBUNIT PROTEIN UL3"/>
    <property type="match status" value="1"/>
</dbReference>
<dbReference type="EMBL" id="PGCL01000001">
    <property type="protein sequence ID" value="TAJ45271.1"/>
    <property type="molecule type" value="Genomic_DNA"/>
</dbReference>
<evidence type="ECO:0000313" key="9">
    <source>
        <dbReference type="Proteomes" id="UP000292580"/>
    </source>
</evidence>
<dbReference type="Pfam" id="PF00297">
    <property type="entry name" value="Ribosomal_L3"/>
    <property type="match status" value="1"/>
</dbReference>
<keyword evidence="5 6" id="KW-0687">Ribonucleoprotein</keyword>
<keyword evidence="4 6" id="KW-0689">Ribosomal protein</keyword>
<feature type="region of interest" description="Disordered" evidence="7">
    <location>
        <begin position="1"/>
        <end position="24"/>
    </location>
</feature>
<evidence type="ECO:0000256" key="7">
    <source>
        <dbReference type="SAM" id="MobiDB-lite"/>
    </source>
</evidence>
<evidence type="ECO:0000256" key="4">
    <source>
        <dbReference type="ARBA" id="ARBA00022980"/>
    </source>
</evidence>
<evidence type="ECO:0000256" key="5">
    <source>
        <dbReference type="ARBA" id="ARBA00023274"/>
    </source>
</evidence>
<name>A0A483CUY2_9EURY</name>
<evidence type="ECO:0000313" key="8">
    <source>
        <dbReference type="EMBL" id="TAJ45271.1"/>
    </source>
</evidence>
<protein>
    <recommendedName>
        <fullName evidence="6">Large ribosomal subunit protein uL3</fullName>
    </recommendedName>
</protein>
<dbReference type="InterPro" id="IPR045077">
    <property type="entry name" value="L3_arc_euk"/>
</dbReference>
<dbReference type="SUPFAM" id="SSF50447">
    <property type="entry name" value="Translation proteins"/>
    <property type="match status" value="1"/>
</dbReference>
<comment type="function">
    <text evidence="6">One of the primary rRNA binding proteins, it binds directly near the 3'-end of the 23S rRNA, where it nucleates assembly of the 50S subunit.</text>
</comment>
<reference evidence="8 9" key="1">
    <citation type="submission" date="2017-11" db="EMBL/GenBank/DDBJ databases">
        <title>Isolation and Characterization of Methanofollis Species from Methane Seep Offshore SW Taiwan.</title>
        <authorList>
            <person name="Teng N.-H."/>
            <person name="Lai M.-C."/>
            <person name="Chen S.-C."/>
        </authorList>
    </citation>
    <scope>NUCLEOTIDE SEQUENCE [LARGE SCALE GENOMIC DNA]</scope>
    <source>
        <strain evidence="8 9">FWC-SCC2</strain>
    </source>
</reference>
<keyword evidence="9" id="KW-1185">Reference proteome</keyword>